<comment type="pathway">
    <text evidence="5 7">Amino-acid biosynthesis; L-lysine biosynthesis via DAP pathway; L-lysine from DL-2,6-diaminopimelate: step 1/1.</text>
</comment>
<dbReference type="Pfam" id="PF00278">
    <property type="entry name" value="Orn_DAP_Arg_deC"/>
    <property type="match status" value="1"/>
</dbReference>
<feature type="domain" description="Orn/DAP/Arg decarboxylase 2 N-terminal" evidence="9">
    <location>
        <begin position="40"/>
        <end position="296"/>
    </location>
</feature>
<feature type="binding site" evidence="5">
    <location>
        <position position="293"/>
    </location>
    <ligand>
        <name>substrate</name>
    </ligand>
</feature>
<organism evidence="10 11">
    <name type="scientific">Paenibacillus thermoaerophilus</name>
    <dbReference type="NCBI Taxonomy" id="1215385"/>
    <lineage>
        <taxon>Bacteria</taxon>
        <taxon>Bacillati</taxon>
        <taxon>Bacillota</taxon>
        <taxon>Bacilli</taxon>
        <taxon>Bacillales</taxon>
        <taxon>Paenibacillaceae</taxon>
        <taxon>Paenibacillus</taxon>
    </lineage>
</organism>
<evidence type="ECO:0000256" key="1">
    <source>
        <dbReference type="ARBA" id="ARBA00001933"/>
    </source>
</evidence>
<dbReference type="InterPro" id="IPR000183">
    <property type="entry name" value="Orn/DAP/Arg_de-COase"/>
</dbReference>
<dbReference type="EC" id="4.1.1.20" evidence="5 6"/>
<accession>A0ABW2V9D2</accession>
<keyword evidence="5" id="KW-0028">Amino-acid biosynthesis</keyword>
<sequence length="444" mass="48586">MYLHGTSRINEFGRLEIGGCDTLALAERFGTPLYVYDEELIRRRCREYVDAFRGSGFEFQVAYASKAFCTMAMCRIADEEGLSLDVVSDGELYTALRAGFPPERIHFHGNNKTPEEIEMAIDAKIGCFVIDNFTELRLVNAIAESRGVKVKALFRLTPGVSAHTHEYISTGQTDSKFGFDIGNGAAMAVIEEAAGLSSIEVLGVHSHIGSQIFEVEGFRLAADKVASFAADVRDRLGLVFSVINLGGGFGIRYVEGDKPLPAGTYVRAITDAVREQFTKRSYPLPQIWIEPGRSIVGDAGTTLYTVGSIKDIPGVRKYVSVDGGMTDNPRPALYDAVYEAMLANRANEEASEVVSIAGKCCESGDMLIWDLPLPSPNAGDLLAVSCTGAYNYSMASNYNRIRRPAVVFVRDGQADLVVKRETYEDVAGNDVIPERLRKKEVHQA</sequence>
<evidence type="ECO:0000256" key="2">
    <source>
        <dbReference type="ARBA" id="ARBA00022793"/>
    </source>
</evidence>
<name>A0ABW2V9D2_9BACL</name>
<evidence type="ECO:0000313" key="11">
    <source>
        <dbReference type="Proteomes" id="UP001596528"/>
    </source>
</evidence>
<dbReference type="Proteomes" id="UP001596528">
    <property type="component" value="Unassembled WGS sequence"/>
</dbReference>
<evidence type="ECO:0000256" key="5">
    <source>
        <dbReference type="HAMAP-Rule" id="MF_02120"/>
    </source>
</evidence>
<dbReference type="EMBL" id="JBHTGQ010000046">
    <property type="protein sequence ID" value="MFC7751509.1"/>
    <property type="molecule type" value="Genomic_DNA"/>
</dbReference>
<dbReference type="RefSeq" id="WP_138790542.1">
    <property type="nucleotide sequence ID" value="NZ_JBHTGQ010000046.1"/>
</dbReference>
<comment type="cofactor">
    <cofactor evidence="1 5 7">
        <name>pyridoxal 5'-phosphate</name>
        <dbReference type="ChEBI" id="CHEBI:597326"/>
    </cofactor>
</comment>
<feature type="domain" description="Orn/DAP/Arg decarboxylase 2 C-terminal" evidence="8">
    <location>
        <begin position="34"/>
        <end position="388"/>
    </location>
</feature>
<comment type="catalytic activity">
    <reaction evidence="5 7">
        <text>meso-2,6-diaminopimelate + H(+) = L-lysine + CO2</text>
        <dbReference type="Rhea" id="RHEA:15101"/>
        <dbReference type="ChEBI" id="CHEBI:15378"/>
        <dbReference type="ChEBI" id="CHEBI:16526"/>
        <dbReference type="ChEBI" id="CHEBI:32551"/>
        <dbReference type="ChEBI" id="CHEBI:57791"/>
        <dbReference type="EC" id="4.1.1.20"/>
    </reaction>
</comment>
<evidence type="ECO:0000259" key="8">
    <source>
        <dbReference type="Pfam" id="PF00278"/>
    </source>
</evidence>
<dbReference type="PANTHER" id="PTHR43727:SF2">
    <property type="entry name" value="GROUP IV DECARBOXYLASE"/>
    <property type="match status" value="1"/>
</dbReference>
<proteinExistence type="inferred from homology"/>
<dbReference type="Pfam" id="PF02784">
    <property type="entry name" value="Orn_Arg_deC_N"/>
    <property type="match status" value="1"/>
</dbReference>
<dbReference type="InterPro" id="IPR002986">
    <property type="entry name" value="DAP_deCOOHase_LysA"/>
</dbReference>
<dbReference type="PANTHER" id="PTHR43727">
    <property type="entry name" value="DIAMINOPIMELATE DECARBOXYLASE"/>
    <property type="match status" value="1"/>
</dbReference>
<evidence type="ECO:0000313" key="10">
    <source>
        <dbReference type="EMBL" id="MFC7751509.1"/>
    </source>
</evidence>
<evidence type="ECO:0000256" key="6">
    <source>
        <dbReference type="NCBIfam" id="TIGR01048"/>
    </source>
</evidence>
<keyword evidence="5 7" id="KW-0457">Lysine biosynthesis</keyword>
<gene>
    <name evidence="5 10" type="primary">lysA</name>
    <name evidence="10" type="ORF">ACFQWB_16445</name>
</gene>
<protein>
    <recommendedName>
        <fullName evidence="5 6">Diaminopimelate decarboxylase</fullName>
        <shortName evidence="5">DAP decarboxylase</shortName>
        <shortName evidence="5">DAPDC</shortName>
        <ecNumber evidence="5 6">4.1.1.20</ecNumber>
    </recommendedName>
</protein>
<dbReference type="InterPro" id="IPR029066">
    <property type="entry name" value="PLP-binding_barrel"/>
</dbReference>
<dbReference type="InterPro" id="IPR009006">
    <property type="entry name" value="Ala_racemase/Decarboxylase_C"/>
</dbReference>
<feature type="modified residue" description="N6-(pyridoxal phosphate)lysine" evidence="5">
    <location>
        <position position="66"/>
    </location>
</feature>
<feature type="binding site" evidence="5">
    <location>
        <position position="330"/>
    </location>
    <ligand>
        <name>substrate</name>
    </ligand>
</feature>
<comment type="similarity">
    <text evidence="5">Belongs to the Orn/Lys/Arg decarboxylase class-II family. LysA subfamily.</text>
</comment>
<comment type="function">
    <text evidence="5">Specifically catalyzes the decarboxylation of meso-diaminopimelate (meso-DAP) to L-lysine.</text>
</comment>
<dbReference type="SUPFAM" id="SSF51419">
    <property type="entry name" value="PLP-binding barrel"/>
    <property type="match status" value="1"/>
</dbReference>
<feature type="binding site" evidence="5">
    <location>
        <position position="334"/>
    </location>
    <ligand>
        <name>substrate</name>
    </ligand>
</feature>
<dbReference type="InterPro" id="IPR022643">
    <property type="entry name" value="De-COase2_C"/>
</dbReference>
<evidence type="ECO:0000256" key="7">
    <source>
        <dbReference type="RuleBase" id="RU003738"/>
    </source>
</evidence>
<feature type="binding site" evidence="5">
    <location>
        <begin position="290"/>
        <end position="293"/>
    </location>
    <ligand>
        <name>pyridoxal 5'-phosphate</name>
        <dbReference type="ChEBI" id="CHEBI:597326"/>
    </ligand>
</feature>
<dbReference type="SUPFAM" id="SSF50621">
    <property type="entry name" value="Alanine racemase C-terminal domain-like"/>
    <property type="match status" value="1"/>
</dbReference>
<feature type="binding site" evidence="5">
    <location>
        <position position="390"/>
    </location>
    <ligand>
        <name>pyridoxal 5'-phosphate</name>
        <dbReference type="ChEBI" id="CHEBI:597326"/>
    </ligand>
</feature>
<feature type="binding site" evidence="5">
    <location>
        <position position="362"/>
    </location>
    <ligand>
        <name>substrate</name>
    </ligand>
</feature>
<dbReference type="InterPro" id="IPR022644">
    <property type="entry name" value="De-COase2_N"/>
</dbReference>
<dbReference type="Gene3D" id="2.40.37.10">
    <property type="entry name" value="Lyase, Ornithine Decarboxylase, Chain A, domain 1"/>
    <property type="match status" value="1"/>
</dbReference>
<dbReference type="Gene3D" id="3.20.20.10">
    <property type="entry name" value="Alanine racemase"/>
    <property type="match status" value="1"/>
</dbReference>
<dbReference type="GO" id="GO:0008836">
    <property type="term" value="F:diaminopimelate decarboxylase activity"/>
    <property type="evidence" value="ECO:0007669"/>
    <property type="project" value="UniProtKB-EC"/>
</dbReference>
<dbReference type="NCBIfam" id="TIGR01048">
    <property type="entry name" value="lysA"/>
    <property type="match status" value="1"/>
</dbReference>
<evidence type="ECO:0000256" key="4">
    <source>
        <dbReference type="ARBA" id="ARBA00023239"/>
    </source>
</evidence>
<dbReference type="PRINTS" id="PR01181">
    <property type="entry name" value="DAPDCRBXLASE"/>
</dbReference>
<comment type="subunit">
    <text evidence="5">Homodimer.</text>
</comment>
<reference evidence="11" key="1">
    <citation type="journal article" date="2019" name="Int. J. Syst. Evol. Microbiol.">
        <title>The Global Catalogue of Microorganisms (GCM) 10K type strain sequencing project: providing services to taxonomists for standard genome sequencing and annotation.</title>
        <authorList>
            <consortium name="The Broad Institute Genomics Platform"/>
            <consortium name="The Broad Institute Genome Sequencing Center for Infectious Disease"/>
            <person name="Wu L."/>
            <person name="Ma J."/>
        </authorList>
    </citation>
    <scope>NUCLEOTIDE SEQUENCE [LARGE SCALE GENOMIC DNA]</scope>
    <source>
        <strain evidence="11">JCM 18657</strain>
    </source>
</reference>
<feature type="binding site" evidence="5">
    <location>
        <position position="390"/>
    </location>
    <ligand>
        <name>substrate</name>
    </ligand>
</feature>
<comment type="caution">
    <text evidence="10">The sequence shown here is derived from an EMBL/GenBank/DDBJ whole genome shotgun (WGS) entry which is preliminary data.</text>
</comment>
<dbReference type="HAMAP" id="MF_02120">
    <property type="entry name" value="LysA"/>
    <property type="match status" value="1"/>
</dbReference>
<keyword evidence="4 5" id="KW-0456">Lyase</keyword>
<feature type="binding site" evidence="5">
    <location>
        <position position="248"/>
    </location>
    <ligand>
        <name>pyridoxal 5'-phosphate</name>
        <dbReference type="ChEBI" id="CHEBI:597326"/>
    </ligand>
</feature>
<dbReference type="CDD" id="cd06828">
    <property type="entry name" value="PLPDE_III_DapDC"/>
    <property type="match status" value="1"/>
</dbReference>
<keyword evidence="2 5" id="KW-0210">Decarboxylase</keyword>
<keyword evidence="3 5" id="KW-0663">Pyridoxal phosphate</keyword>
<keyword evidence="11" id="KW-1185">Reference proteome</keyword>
<evidence type="ECO:0000256" key="3">
    <source>
        <dbReference type="ARBA" id="ARBA00022898"/>
    </source>
</evidence>
<evidence type="ECO:0000259" key="9">
    <source>
        <dbReference type="Pfam" id="PF02784"/>
    </source>
</evidence>
<dbReference type="PRINTS" id="PR01179">
    <property type="entry name" value="ODADCRBXLASE"/>
</dbReference>